<evidence type="ECO:0000256" key="5">
    <source>
        <dbReference type="SAM" id="Phobius"/>
    </source>
</evidence>
<dbReference type="InterPro" id="IPR032710">
    <property type="entry name" value="NTF2-like_dom_sf"/>
</dbReference>
<evidence type="ECO:0000256" key="4">
    <source>
        <dbReference type="ARBA" id="ARBA00023136"/>
    </source>
</evidence>
<gene>
    <name evidence="7" type="ORF">SAMN02745161_1278</name>
</gene>
<keyword evidence="8" id="KW-1185">Reference proteome</keyword>
<name>A0A1N6FET7_9BACT</name>
<comment type="subcellular location">
    <subcellularLocation>
        <location evidence="1">Membrane</location>
        <topology evidence="1">Single-pass membrane protein</topology>
    </subcellularLocation>
</comment>
<feature type="transmembrane region" description="Helical" evidence="5">
    <location>
        <begin position="29"/>
        <end position="47"/>
    </location>
</feature>
<dbReference type="Gene3D" id="3.10.450.230">
    <property type="entry name" value="VirB8 protein"/>
    <property type="match status" value="1"/>
</dbReference>
<dbReference type="CDD" id="cd16425">
    <property type="entry name" value="TrbF"/>
    <property type="match status" value="1"/>
</dbReference>
<keyword evidence="3 5" id="KW-1133">Transmembrane helix</keyword>
<evidence type="ECO:0000259" key="6">
    <source>
        <dbReference type="Pfam" id="PF04335"/>
    </source>
</evidence>
<reference evidence="8" key="1">
    <citation type="submission" date="2016-11" db="EMBL/GenBank/DDBJ databases">
        <authorList>
            <person name="Varghese N."/>
            <person name="Submissions S."/>
        </authorList>
    </citation>
    <scope>NUCLEOTIDE SEQUENCE [LARGE SCALE GENOMIC DNA]</scope>
    <source>
        <strain evidence="8">DSM 17456</strain>
    </source>
</reference>
<dbReference type="Proteomes" id="UP000184694">
    <property type="component" value="Unassembled WGS sequence"/>
</dbReference>
<keyword evidence="4 5" id="KW-0472">Membrane</keyword>
<dbReference type="InterPro" id="IPR007430">
    <property type="entry name" value="VirB8"/>
</dbReference>
<evidence type="ECO:0000256" key="3">
    <source>
        <dbReference type="ARBA" id="ARBA00022989"/>
    </source>
</evidence>
<keyword evidence="2 5" id="KW-0812">Transmembrane</keyword>
<dbReference type="SUPFAM" id="SSF54427">
    <property type="entry name" value="NTF2-like"/>
    <property type="match status" value="1"/>
</dbReference>
<dbReference type="OrthoDB" id="597581at2"/>
<feature type="domain" description="Bacterial virulence protein VirB8" evidence="6">
    <location>
        <begin position="9"/>
        <end position="212"/>
    </location>
</feature>
<dbReference type="Pfam" id="PF04335">
    <property type="entry name" value="VirB8"/>
    <property type="match status" value="1"/>
</dbReference>
<evidence type="ECO:0000313" key="7">
    <source>
        <dbReference type="EMBL" id="SIN93823.1"/>
    </source>
</evidence>
<dbReference type="InterPro" id="IPR035658">
    <property type="entry name" value="TrbF"/>
</dbReference>
<evidence type="ECO:0000313" key="8">
    <source>
        <dbReference type="Proteomes" id="UP000184694"/>
    </source>
</evidence>
<protein>
    <submittedName>
        <fullName evidence="7">Type IV secretion system protein VirB5</fullName>
    </submittedName>
</protein>
<dbReference type="GO" id="GO:0016020">
    <property type="term" value="C:membrane"/>
    <property type="evidence" value="ECO:0007669"/>
    <property type="project" value="UniProtKB-SubCell"/>
</dbReference>
<dbReference type="AlphaFoldDB" id="A0A1N6FET7"/>
<proteinExistence type="predicted"/>
<dbReference type="STRING" id="1121457.SAMN02745161_1278"/>
<organism evidence="7 8">
    <name type="scientific">Halodesulfovibrio marinisediminis DSM 17456</name>
    <dbReference type="NCBI Taxonomy" id="1121457"/>
    <lineage>
        <taxon>Bacteria</taxon>
        <taxon>Pseudomonadati</taxon>
        <taxon>Thermodesulfobacteriota</taxon>
        <taxon>Desulfovibrionia</taxon>
        <taxon>Desulfovibrionales</taxon>
        <taxon>Desulfovibrionaceae</taxon>
        <taxon>Halodesulfovibrio</taxon>
    </lineage>
</organism>
<dbReference type="EMBL" id="FSRG01000004">
    <property type="protein sequence ID" value="SIN93823.1"/>
    <property type="molecule type" value="Genomic_DNA"/>
</dbReference>
<dbReference type="RefSeq" id="WP_074216108.1">
    <property type="nucleotide sequence ID" value="NZ_FSRG01000004.1"/>
</dbReference>
<evidence type="ECO:0000256" key="2">
    <source>
        <dbReference type="ARBA" id="ARBA00022692"/>
    </source>
</evidence>
<evidence type="ECO:0000256" key="1">
    <source>
        <dbReference type="ARBA" id="ARBA00004167"/>
    </source>
</evidence>
<accession>A0A1N6FET7</accession>
<sequence length="216" mass="23917">MSSSPYLRGREEWLERYGSYIKRARNWQVVAFLSLCIAILSIAGNVIQATQYKVVPYVIEVDKIGNAVGVKPAAEASTIPQTVIQANIAECIVNWRTVTADLGLQKQMIKKFSAFVTGSAKGTVGGWYQENNPYERARDVLVEVRIKGIPLPVSKESWRIEWEEITRNHSGVALGKASYEATVSIHQSPPTSETQIMRNPGGVHITALSWSKLLSS</sequence>